<dbReference type="PANTHER" id="PTHR30006:SF15">
    <property type="entry name" value="IRON-UTILIZATION PERIPLASMIC PROTEIN"/>
    <property type="match status" value="1"/>
</dbReference>
<gene>
    <name evidence="6" type="ORF">IV500_12150</name>
</gene>
<keyword evidence="2" id="KW-0406">Ion transport</keyword>
<keyword evidence="2" id="KW-0410">Iron transport</keyword>
<dbReference type="SUPFAM" id="SSF53850">
    <property type="entry name" value="Periplasmic binding protein-like II"/>
    <property type="match status" value="1"/>
</dbReference>
<keyword evidence="4" id="KW-0479">Metal-binding</keyword>
<dbReference type="Gene3D" id="3.40.190.10">
    <property type="entry name" value="Periplasmic binding protein-like II"/>
    <property type="match status" value="2"/>
</dbReference>
<dbReference type="RefSeq" id="WP_196397074.1">
    <property type="nucleotide sequence ID" value="NZ_JADNYM010000014.1"/>
</dbReference>
<dbReference type="GO" id="GO:0046872">
    <property type="term" value="F:metal ion binding"/>
    <property type="evidence" value="ECO:0007669"/>
    <property type="project" value="UniProtKB-KW"/>
</dbReference>
<evidence type="ECO:0000256" key="4">
    <source>
        <dbReference type="PIRSR" id="PIRSR002825-1"/>
    </source>
</evidence>
<keyword evidence="2" id="KW-0813">Transport</keyword>
<keyword evidence="4" id="KW-0408">Iron</keyword>
<keyword evidence="3 5" id="KW-0732">Signal</keyword>
<evidence type="ECO:0000256" key="3">
    <source>
        <dbReference type="ARBA" id="ARBA00022729"/>
    </source>
</evidence>
<name>A0A931CNH1_9MICC</name>
<proteinExistence type="inferred from homology"/>
<feature type="binding site" evidence="4">
    <location>
        <position position="102"/>
    </location>
    <ligand>
        <name>Fe cation</name>
        <dbReference type="ChEBI" id="CHEBI:24875"/>
    </ligand>
</feature>
<evidence type="ECO:0000256" key="2">
    <source>
        <dbReference type="ARBA" id="ARBA00022496"/>
    </source>
</evidence>
<keyword evidence="7" id="KW-1185">Reference proteome</keyword>
<evidence type="ECO:0000313" key="6">
    <source>
        <dbReference type="EMBL" id="MBG0740132.1"/>
    </source>
</evidence>
<comment type="caution">
    <text evidence="6">The sequence shown here is derived from an EMBL/GenBank/DDBJ whole genome shotgun (WGS) entry which is preliminary data.</text>
</comment>
<sequence>MKLPFKLASKSATGIAALTVAVLALSACGAGGSTGSGSGSAGDADGITVYNAQHESLTKSWADAFTKETGIKVTLRSGDDSELAAQLVQEGKNSPADVFLTENSPAMTQVENAGLFADIDKDTVAQVPEQFRPSTNKWTGIAARSTVFAYNKTKLSTDQLPKSIMDLAAPAWKDRWAASPSGADFQAIVSAMLELKGEDATLSWLKSMKENAKAYKGNSTAMKAVNAGEVDGAIIYHYYYFGDQAKTGENSNNVALEYFKNQDPGAFISISGGGVLASSKHQAQAQQFLKFVTGKAGQTILQTGGSFEYPVASDVPANDKLTPLADLEAPKIDPAKLNSQKVSELMTSAGLL</sequence>
<evidence type="ECO:0000256" key="1">
    <source>
        <dbReference type="ARBA" id="ARBA00008520"/>
    </source>
</evidence>
<feature type="binding site" evidence="4">
    <location>
        <position position="54"/>
    </location>
    <ligand>
        <name>Fe cation</name>
        <dbReference type="ChEBI" id="CHEBI:24875"/>
    </ligand>
</feature>
<dbReference type="CDD" id="cd13543">
    <property type="entry name" value="PBP2_Fbp"/>
    <property type="match status" value="1"/>
</dbReference>
<organism evidence="6 7">
    <name type="scientific">Arthrobacter terrae</name>
    <dbReference type="NCBI Taxonomy" id="2935737"/>
    <lineage>
        <taxon>Bacteria</taxon>
        <taxon>Bacillati</taxon>
        <taxon>Actinomycetota</taxon>
        <taxon>Actinomycetes</taxon>
        <taxon>Micrococcales</taxon>
        <taxon>Micrococcaceae</taxon>
        <taxon>Arthrobacter</taxon>
    </lineage>
</organism>
<evidence type="ECO:0000313" key="7">
    <source>
        <dbReference type="Proteomes" id="UP000655366"/>
    </source>
</evidence>
<dbReference type="GO" id="GO:0030288">
    <property type="term" value="C:outer membrane-bounded periplasmic space"/>
    <property type="evidence" value="ECO:0007669"/>
    <property type="project" value="TreeGrafter"/>
</dbReference>
<dbReference type="PROSITE" id="PS51257">
    <property type="entry name" value="PROKAR_LIPOPROTEIN"/>
    <property type="match status" value="1"/>
</dbReference>
<dbReference type="PIRSF" id="PIRSF002825">
    <property type="entry name" value="CfbpA"/>
    <property type="match status" value="1"/>
</dbReference>
<evidence type="ECO:0000256" key="5">
    <source>
        <dbReference type="SAM" id="SignalP"/>
    </source>
</evidence>
<reference evidence="6 7" key="1">
    <citation type="submission" date="2020-11" db="EMBL/GenBank/DDBJ databases">
        <title>Arthrobacter antarcticus sp. nov., isolated from Antarctic Soil.</title>
        <authorList>
            <person name="Li J."/>
        </authorList>
    </citation>
    <scope>NUCLEOTIDE SEQUENCE [LARGE SCALE GENOMIC DNA]</scope>
    <source>
        <strain evidence="6 7">Z1-20</strain>
    </source>
</reference>
<feature type="chain" id="PRO_5038931045" evidence="5">
    <location>
        <begin position="30"/>
        <end position="352"/>
    </location>
</feature>
<comment type="similarity">
    <text evidence="1">Belongs to the bacterial solute-binding protein 1 family.</text>
</comment>
<feature type="signal peptide" evidence="5">
    <location>
        <begin position="1"/>
        <end position="29"/>
    </location>
</feature>
<dbReference type="AlphaFoldDB" id="A0A931CNH1"/>
<feature type="binding site" evidence="4">
    <location>
        <position position="239"/>
    </location>
    <ligand>
        <name>Fe cation</name>
        <dbReference type="ChEBI" id="CHEBI:24875"/>
    </ligand>
</feature>
<dbReference type="EMBL" id="JADNYM010000014">
    <property type="protein sequence ID" value="MBG0740132.1"/>
    <property type="molecule type" value="Genomic_DNA"/>
</dbReference>
<dbReference type="Pfam" id="PF13343">
    <property type="entry name" value="SBP_bac_6"/>
    <property type="match status" value="1"/>
</dbReference>
<protein>
    <submittedName>
        <fullName evidence="6">Iron ABC transporter substrate-binding protein</fullName>
    </submittedName>
</protein>
<dbReference type="PANTHER" id="PTHR30006">
    <property type="entry name" value="THIAMINE-BINDING PERIPLASMIC PROTEIN-RELATED"/>
    <property type="match status" value="1"/>
</dbReference>
<feature type="binding site" evidence="4">
    <location>
        <position position="238"/>
    </location>
    <ligand>
        <name>Fe cation</name>
        <dbReference type="ChEBI" id="CHEBI:24875"/>
    </ligand>
</feature>
<dbReference type="GO" id="GO:0006826">
    <property type="term" value="P:iron ion transport"/>
    <property type="evidence" value="ECO:0007669"/>
    <property type="project" value="UniProtKB-KW"/>
</dbReference>
<accession>A0A931CNH1</accession>
<dbReference type="InterPro" id="IPR026045">
    <property type="entry name" value="Ferric-bd"/>
</dbReference>
<dbReference type="Proteomes" id="UP000655366">
    <property type="component" value="Unassembled WGS sequence"/>
</dbReference>